<protein>
    <submittedName>
        <fullName evidence="2">Uncharacterized protein</fullName>
    </submittedName>
</protein>
<feature type="compositionally biased region" description="Polar residues" evidence="1">
    <location>
        <begin position="81"/>
        <end position="98"/>
    </location>
</feature>
<dbReference type="Proteomes" id="UP000823775">
    <property type="component" value="Unassembled WGS sequence"/>
</dbReference>
<evidence type="ECO:0000313" key="3">
    <source>
        <dbReference type="Proteomes" id="UP000823775"/>
    </source>
</evidence>
<organism evidence="2 3">
    <name type="scientific">Datura stramonium</name>
    <name type="common">Jimsonweed</name>
    <name type="synonym">Common thornapple</name>
    <dbReference type="NCBI Taxonomy" id="4076"/>
    <lineage>
        <taxon>Eukaryota</taxon>
        <taxon>Viridiplantae</taxon>
        <taxon>Streptophyta</taxon>
        <taxon>Embryophyta</taxon>
        <taxon>Tracheophyta</taxon>
        <taxon>Spermatophyta</taxon>
        <taxon>Magnoliopsida</taxon>
        <taxon>eudicotyledons</taxon>
        <taxon>Gunneridae</taxon>
        <taxon>Pentapetalae</taxon>
        <taxon>asterids</taxon>
        <taxon>lamiids</taxon>
        <taxon>Solanales</taxon>
        <taxon>Solanaceae</taxon>
        <taxon>Solanoideae</taxon>
        <taxon>Datureae</taxon>
        <taxon>Datura</taxon>
    </lineage>
</organism>
<evidence type="ECO:0000313" key="2">
    <source>
        <dbReference type="EMBL" id="MCD7457585.1"/>
    </source>
</evidence>
<reference evidence="2 3" key="1">
    <citation type="journal article" date="2021" name="BMC Genomics">
        <title>Datura genome reveals duplications of psychoactive alkaloid biosynthetic genes and high mutation rate following tissue culture.</title>
        <authorList>
            <person name="Rajewski A."/>
            <person name="Carter-House D."/>
            <person name="Stajich J."/>
            <person name="Litt A."/>
        </authorList>
    </citation>
    <scope>NUCLEOTIDE SEQUENCE [LARGE SCALE GENOMIC DNA]</scope>
    <source>
        <strain evidence="2">AR-01</strain>
    </source>
</reference>
<accession>A0ABS8SFJ9</accession>
<name>A0ABS8SFJ9_DATST</name>
<keyword evidence="3" id="KW-1185">Reference proteome</keyword>
<feature type="region of interest" description="Disordered" evidence="1">
    <location>
        <begin position="81"/>
        <end position="100"/>
    </location>
</feature>
<comment type="caution">
    <text evidence="2">The sequence shown here is derived from an EMBL/GenBank/DDBJ whole genome shotgun (WGS) entry which is preliminary data.</text>
</comment>
<dbReference type="EMBL" id="JACEIK010000463">
    <property type="protein sequence ID" value="MCD7457585.1"/>
    <property type="molecule type" value="Genomic_DNA"/>
</dbReference>
<sequence>MEMILLFGLYLMKSNSSLESLEQIQATKSDCSSEGENPGYPWATESACARSEDGWFKLRDFIGSGSFTLFDSHQFAIGWSSTQSERGKNQEVSSQACRSETVGWPNSRAYRTQQL</sequence>
<proteinExistence type="predicted"/>
<evidence type="ECO:0000256" key="1">
    <source>
        <dbReference type="SAM" id="MobiDB-lite"/>
    </source>
</evidence>
<gene>
    <name evidence="2" type="ORF">HAX54_035443</name>
</gene>